<accession>A0A7C3VWC0</accession>
<proteinExistence type="predicted"/>
<sequence>MIRKVVQKVVQKGYLSCKMEEEIRQMFEAGCNLEDIDALIDLQYAVMSGQVKRESISAKNRWLAS</sequence>
<dbReference type="AlphaFoldDB" id="A0A7C3VWC0"/>
<dbReference type="EMBL" id="DSPX01000237">
    <property type="protein sequence ID" value="HGG03455.1"/>
    <property type="molecule type" value="Genomic_DNA"/>
</dbReference>
<name>A0A7C3VWC0_9CYAN</name>
<organism evidence="1">
    <name type="scientific">Planktothricoides sp. SpSt-374</name>
    <dbReference type="NCBI Taxonomy" id="2282167"/>
    <lineage>
        <taxon>Bacteria</taxon>
        <taxon>Bacillati</taxon>
        <taxon>Cyanobacteriota</taxon>
        <taxon>Cyanophyceae</taxon>
        <taxon>Oscillatoriophycideae</taxon>
        <taxon>Oscillatoriales</taxon>
        <taxon>Oscillatoriaceae</taxon>
        <taxon>Planktothricoides</taxon>
    </lineage>
</organism>
<protein>
    <submittedName>
        <fullName evidence="1">Uncharacterized protein</fullName>
    </submittedName>
</protein>
<evidence type="ECO:0000313" key="1">
    <source>
        <dbReference type="EMBL" id="HGG03455.1"/>
    </source>
</evidence>
<comment type="caution">
    <text evidence="1">The sequence shown here is derived from an EMBL/GenBank/DDBJ whole genome shotgun (WGS) entry which is preliminary data.</text>
</comment>
<gene>
    <name evidence="1" type="ORF">ENR15_23155</name>
</gene>
<reference evidence="1" key="1">
    <citation type="journal article" date="2020" name="mSystems">
        <title>Genome- and Community-Level Interaction Insights into Carbon Utilization and Element Cycling Functions of Hydrothermarchaeota in Hydrothermal Sediment.</title>
        <authorList>
            <person name="Zhou Z."/>
            <person name="Liu Y."/>
            <person name="Xu W."/>
            <person name="Pan J."/>
            <person name="Luo Z.H."/>
            <person name="Li M."/>
        </authorList>
    </citation>
    <scope>NUCLEOTIDE SEQUENCE [LARGE SCALE GENOMIC DNA]</scope>
    <source>
        <strain evidence="1">SpSt-374</strain>
    </source>
</reference>